<dbReference type="RefSeq" id="WP_114435611.1">
    <property type="nucleotide sequence ID" value="NZ_QPJI01000043.1"/>
</dbReference>
<dbReference type="SUPFAM" id="SSF55073">
    <property type="entry name" value="Nucleotide cyclase"/>
    <property type="match status" value="1"/>
</dbReference>
<dbReference type="PANTHER" id="PTHR44757:SF2">
    <property type="entry name" value="BIOFILM ARCHITECTURE MAINTENANCE PROTEIN MBAA"/>
    <property type="match status" value="1"/>
</dbReference>
<evidence type="ECO:0000256" key="1">
    <source>
        <dbReference type="ARBA" id="ARBA00022679"/>
    </source>
</evidence>
<dbReference type="Proteomes" id="UP000253647">
    <property type="component" value="Unassembled WGS sequence"/>
</dbReference>
<reference evidence="10 11" key="1">
    <citation type="submission" date="2018-07" db="EMBL/GenBank/DDBJ databases">
        <title>Freshwater and sediment microbial communities from various areas in North America, analyzing microbe dynamics in response to fracking.</title>
        <authorList>
            <person name="Lamendella R."/>
        </authorList>
    </citation>
    <scope>NUCLEOTIDE SEQUENCE [LARGE SCALE GENOMIC DNA]</scope>
    <source>
        <strain evidence="10 11">105B</strain>
    </source>
</reference>
<evidence type="ECO:0000256" key="3">
    <source>
        <dbReference type="ARBA" id="ARBA00022777"/>
    </source>
</evidence>
<evidence type="ECO:0000256" key="5">
    <source>
        <dbReference type="ARBA" id="ARBA00059827"/>
    </source>
</evidence>
<proteinExistence type="predicted"/>
<dbReference type="SMART" id="SM00091">
    <property type="entry name" value="PAS"/>
    <property type="match status" value="2"/>
</dbReference>
<feature type="domain" description="EAL" evidence="8">
    <location>
        <begin position="427"/>
        <end position="687"/>
    </location>
</feature>
<feature type="domain" description="PAS" evidence="7">
    <location>
        <begin position="132"/>
        <end position="201"/>
    </location>
</feature>
<dbReference type="SUPFAM" id="SSF141868">
    <property type="entry name" value="EAL domain-like"/>
    <property type="match status" value="1"/>
</dbReference>
<dbReference type="SMART" id="SM00267">
    <property type="entry name" value="GGDEF"/>
    <property type="match status" value="1"/>
</dbReference>
<gene>
    <name evidence="10" type="ORF">DET61_1431</name>
</gene>
<dbReference type="FunFam" id="3.30.450.20:FF:000060">
    <property type="entry name" value="Sensor protein FixL"/>
    <property type="match status" value="1"/>
</dbReference>
<dbReference type="SUPFAM" id="SSF55785">
    <property type="entry name" value="PYP-like sensor domain (PAS domain)"/>
    <property type="match status" value="2"/>
</dbReference>
<name>A0A368WZW1_MARNT</name>
<keyword evidence="3" id="KW-0418">Kinase</keyword>
<keyword evidence="4" id="KW-0067">ATP-binding</keyword>
<dbReference type="EMBL" id="QPJI01000043">
    <property type="protein sequence ID" value="RCW61105.1"/>
    <property type="molecule type" value="Genomic_DNA"/>
</dbReference>
<dbReference type="SMART" id="SM00052">
    <property type="entry name" value="EAL"/>
    <property type="match status" value="1"/>
</dbReference>
<keyword evidence="1" id="KW-0808">Transferase</keyword>
<dbReference type="CDD" id="cd00130">
    <property type="entry name" value="PAS"/>
    <property type="match status" value="2"/>
</dbReference>
<dbReference type="PANTHER" id="PTHR44757">
    <property type="entry name" value="DIGUANYLATE CYCLASE DGCP"/>
    <property type="match status" value="1"/>
</dbReference>
<comment type="function">
    <text evidence="5">Putative oxygen sensor; modulates the activity of FixJ, a transcriptional activator of nitrogen fixation fixK gene. FixL probably acts as a kinase that phosphorylates FixJ.</text>
</comment>
<evidence type="ECO:0000313" key="10">
    <source>
        <dbReference type="EMBL" id="RCW61105.1"/>
    </source>
</evidence>
<protein>
    <recommendedName>
        <fullName evidence="6">Sensor protein FixL</fullName>
    </recommendedName>
</protein>
<dbReference type="GO" id="GO:0016301">
    <property type="term" value="F:kinase activity"/>
    <property type="evidence" value="ECO:0007669"/>
    <property type="project" value="UniProtKB-KW"/>
</dbReference>
<evidence type="ECO:0000256" key="2">
    <source>
        <dbReference type="ARBA" id="ARBA00022741"/>
    </source>
</evidence>
<dbReference type="NCBIfam" id="TIGR00229">
    <property type="entry name" value="sensory_box"/>
    <property type="match status" value="2"/>
</dbReference>
<dbReference type="AlphaFoldDB" id="A0A368WZW1"/>
<dbReference type="GO" id="GO:0006355">
    <property type="term" value="P:regulation of DNA-templated transcription"/>
    <property type="evidence" value="ECO:0007669"/>
    <property type="project" value="InterPro"/>
</dbReference>
<feature type="domain" description="GGDEF" evidence="9">
    <location>
        <begin position="286"/>
        <end position="418"/>
    </location>
</feature>
<dbReference type="PROSITE" id="PS50887">
    <property type="entry name" value="GGDEF"/>
    <property type="match status" value="1"/>
</dbReference>
<dbReference type="InterPro" id="IPR000160">
    <property type="entry name" value="GGDEF_dom"/>
</dbReference>
<sequence>MIKIDGLSSALMNAAADAIIVIDGKGTILKFSPSAALLFGYSPDECLGRNVSMLMPPRYARDHDGHLSRYFETREPHVIGIGRDVEGQRKNGSRFPMHLSVGETSIDGESMFVGICHDLTAYRDAVHQLSVAEQRYRDIIQHQSELVCRLDQNLNVTFANLSFGQVLGVSHNDVVGTPIDRLVAGDGDTFRQLLISLFKSREEIEQITLKISMKGSEESVLVDWTFRRLPASEAYGLEIQGLGVDVSERDAAIDRANFLLNHDHLTGFLNKKGFIEALKELQGDGNRYALIHLDCENFGLINHRFGFEAGDSIIQQASSRIESLIDESVIVCKAGGDDFLLLLRVENDTDVVRFVEKLLEVMSPGFVIGETSSINLQPFIGIALCPEDTTTIERLPEMAEAAMLSCQKHQRSYSYFDETYHAELRRKLDLEQGLRAAIAEDRLSLYLQPKYELKNWNVVGYEALIRWDDTLLGDVSPGEFIPVAEQTVLGQHLDRYVIVKVLELISQHLPPSLRDFDSAEQHMHIAINITAKHFSDPSLADFIAENLRRYRVDPREICLEVTEGVLMTPGENVSENLSRLRALGVEVAIDDFGTGYSSLSYLKSIPADELKIDKSFVDDIETHSGATLIRAILSVAKAFHLRVIAEGIETEAQLKLLREMGCDCGQGYLLGRPAPAEKMLNAIRPFETTKV</sequence>
<comment type="caution">
    <text evidence="10">The sequence shown here is derived from an EMBL/GenBank/DDBJ whole genome shotgun (WGS) entry which is preliminary data.</text>
</comment>
<dbReference type="InterPro" id="IPR043128">
    <property type="entry name" value="Rev_trsase/Diguanyl_cyclase"/>
</dbReference>
<dbReference type="CDD" id="cd01949">
    <property type="entry name" value="GGDEF"/>
    <property type="match status" value="1"/>
</dbReference>
<accession>A0A368WZW1</accession>
<dbReference type="Pfam" id="PF00989">
    <property type="entry name" value="PAS"/>
    <property type="match status" value="2"/>
</dbReference>
<dbReference type="Pfam" id="PF00563">
    <property type="entry name" value="EAL"/>
    <property type="match status" value="1"/>
</dbReference>
<dbReference type="GO" id="GO:0005524">
    <property type="term" value="F:ATP binding"/>
    <property type="evidence" value="ECO:0007669"/>
    <property type="project" value="UniProtKB-KW"/>
</dbReference>
<dbReference type="InterPro" id="IPR013767">
    <property type="entry name" value="PAS_fold"/>
</dbReference>
<dbReference type="Gene3D" id="3.30.450.20">
    <property type="entry name" value="PAS domain"/>
    <property type="match status" value="2"/>
</dbReference>
<dbReference type="Gene3D" id="3.20.20.450">
    <property type="entry name" value="EAL domain"/>
    <property type="match status" value="1"/>
</dbReference>
<dbReference type="InterPro" id="IPR035919">
    <property type="entry name" value="EAL_sf"/>
</dbReference>
<dbReference type="InterPro" id="IPR001633">
    <property type="entry name" value="EAL_dom"/>
</dbReference>
<dbReference type="PROSITE" id="PS50883">
    <property type="entry name" value="EAL"/>
    <property type="match status" value="1"/>
</dbReference>
<dbReference type="Pfam" id="PF00990">
    <property type="entry name" value="GGDEF"/>
    <property type="match status" value="1"/>
</dbReference>
<evidence type="ECO:0000256" key="6">
    <source>
        <dbReference type="ARBA" id="ARBA00070616"/>
    </source>
</evidence>
<evidence type="ECO:0000256" key="4">
    <source>
        <dbReference type="ARBA" id="ARBA00022840"/>
    </source>
</evidence>
<dbReference type="InterPro" id="IPR029787">
    <property type="entry name" value="Nucleotide_cyclase"/>
</dbReference>
<keyword evidence="2" id="KW-0547">Nucleotide-binding</keyword>
<dbReference type="InterPro" id="IPR052155">
    <property type="entry name" value="Biofilm_reg_signaling"/>
</dbReference>
<evidence type="ECO:0000313" key="11">
    <source>
        <dbReference type="Proteomes" id="UP000253647"/>
    </source>
</evidence>
<dbReference type="Gene3D" id="3.30.70.270">
    <property type="match status" value="1"/>
</dbReference>
<evidence type="ECO:0000259" key="8">
    <source>
        <dbReference type="PROSITE" id="PS50883"/>
    </source>
</evidence>
<dbReference type="PROSITE" id="PS50112">
    <property type="entry name" value="PAS"/>
    <property type="match status" value="2"/>
</dbReference>
<dbReference type="InterPro" id="IPR000014">
    <property type="entry name" value="PAS"/>
</dbReference>
<feature type="domain" description="PAS" evidence="7">
    <location>
        <begin position="11"/>
        <end position="56"/>
    </location>
</feature>
<evidence type="ECO:0000259" key="7">
    <source>
        <dbReference type="PROSITE" id="PS50112"/>
    </source>
</evidence>
<organism evidence="10 11">
    <name type="scientific">Marinobacter nauticus</name>
    <name type="common">Marinobacter hydrocarbonoclasticus</name>
    <name type="synonym">Marinobacter aquaeolei</name>
    <dbReference type="NCBI Taxonomy" id="2743"/>
    <lineage>
        <taxon>Bacteria</taxon>
        <taxon>Pseudomonadati</taxon>
        <taxon>Pseudomonadota</taxon>
        <taxon>Gammaproteobacteria</taxon>
        <taxon>Pseudomonadales</taxon>
        <taxon>Marinobacteraceae</taxon>
        <taxon>Marinobacter</taxon>
    </lineage>
</organism>
<dbReference type="CDD" id="cd01948">
    <property type="entry name" value="EAL"/>
    <property type="match status" value="1"/>
</dbReference>
<dbReference type="NCBIfam" id="TIGR00254">
    <property type="entry name" value="GGDEF"/>
    <property type="match status" value="1"/>
</dbReference>
<dbReference type="InterPro" id="IPR035965">
    <property type="entry name" value="PAS-like_dom_sf"/>
</dbReference>
<evidence type="ECO:0000259" key="9">
    <source>
        <dbReference type="PROSITE" id="PS50887"/>
    </source>
</evidence>